<dbReference type="EMBL" id="CP004886">
    <property type="protein sequence ID" value="AGL23131.1"/>
    <property type="molecule type" value="Genomic_DNA"/>
</dbReference>
<dbReference type="HOGENOM" id="CLU_202535_0_0_11"/>
<evidence type="ECO:0000313" key="3">
    <source>
        <dbReference type="Proteomes" id="UP000013563"/>
    </source>
</evidence>
<dbReference type="Proteomes" id="UP000013563">
    <property type="component" value="Chromosome"/>
</dbReference>
<organism evidence="2 3">
    <name type="scientific">Mycobacterium tuberculosis str. Haarlem/NITR202</name>
    <dbReference type="NCBI Taxonomy" id="1304279"/>
    <lineage>
        <taxon>Bacteria</taxon>
        <taxon>Bacillati</taxon>
        <taxon>Actinomycetota</taxon>
        <taxon>Actinomycetes</taxon>
        <taxon>Mycobacteriales</taxon>
        <taxon>Mycobacteriaceae</taxon>
        <taxon>Mycobacterium</taxon>
        <taxon>Mycobacterium tuberculosis complex</taxon>
    </lineage>
</organism>
<proteinExistence type="predicted"/>
<reference evidence="2 3" key="1">
    <citation type="journal article" date="2013" name="Genome Announc.">
        <title>Whole-Genome Sequences of Four Clinical Isolates of Mycobacterium tuberculosis from Tamil Nadu, South India.</title>
        <authorList>
            <person name="Narayanan S."/>
            <person name="Deshpande U."/>
        </authorList>
    </citation>
    <scope>NUCLEOTIDE SEQUENCE [LARGE SCALE GENOMIC DNA]</scope>
    <source>
        <strain evidence="2 3">Haarlem/NITR202</strain>
    </source>
</reference>
<gene>
    <name evidence="2" type="ORF">I917_10305</name>
</gene>
<name>R4M591_MYCTX</name>
<evidence type="ECO:0000313" key="2">
    <source>
        <dbReference type="EMBL" id="AGL23131.1"/>
    </source>
</evidence>
<dbReference type="AlphaFoldDB" id="R4M591"/>
<dbReference type="BioCyc" id="MTUB1304279:G13AB-1381-MONOMER"/>
<accession>R4M591</accession>
<dbReference type="KEGG" id="mtuh:I917_10305"/>
<protein>
    <submittedName>
        <fullName evidence="2">Uncharacterized protein</fullName>
    </submittedName>
</protein>
<dbReference type="PATRIC" id="fig|1304279.3.peg.1194"/>
<evidence type="ECO:0000256" key="1">
    <source>
        <dbReference type="SAM" id="MobiDB-lite"/>
    </source>
</evidence>
<feature type="region of interest" description="Disordered" evidence="1">
    <location>
        <begin position="1"/>
        <end position="20"/>
    </location>
</feature>
<sequence>MPGSPTRGPANSITSAGQPMMPVIADQPIITAIKPAARPAPHFCDVRCST</sequence>